<evidence type="ECO:0000256" key="5">
    <source>
        <dbReference type="ARBA" id="ARBA00022803"/>
    </source>
</evidence>
<dbReference type="GO" id="GO:0005721">
    <property type="term" value="C:pericentric heterochromatin"/>
    <property type="evidence" value="ECO:0007669"/>
    <property type="project" value="EnsemblFungi"/>
</dbReference>
<dbReference type="Proteomes" id="UP000054304">
    <property type="component" value="Unassembled WGS sequence"/>
</dbReference>
<keyword evidence="2" id="KW-0677">Repeat</keyword>
<sequence>MSRGETPSQHNSTLAVSPVVGNRNLQMQHQSQQRNDPTLHNQGTLGNQGSSATQTLPGNQGSRNLSHSHRTQTPHHSVTYSPLVQKIQNNASLASLATPAPAQNHGGSTAGLLASMTKSGLFGPAMPSTLRKVSATLDPGRTRGVGQEDKMNMDDLLDSNQIVDSIDVTQLPAAEKLRLWRHDSLMQHQYRTAEYIGDKVYAMTGDPNDAFWLAQVYYNSGSYVRAVELLTRNNLDASSVMCRYLTALCLVQLKKHEEALDIVGETNPFQDPLSNRVKNQDGGIKLESSMCFLRGKIFAALNNFERAKECLKEALQVDVKNFEAFDELISKNLLTPNEEWMFVASLDFTELGDNDEFIKSLYISRLSKHLNLDQVRKAQDFLIDEYKLENNTDIIHSHVDMLFTQCKFSKCLKLCEEALEHDEYSFTILPTYISCLYELGGKNKLFLISHKLAENFPKHPITWFGVGAYYMCTNKISEARKYFSKASILDPTFSQAWIGFAHTYAVEGEHEQAISAYSTASRFFPGTHLPNLFLGMQYLLMGTLQLAEEYFILAYDVCPYDPLLLNEMGVLYFKKNDFVKAKKYLKKAWEAIKALDSESKSWVSIHTNLAHSYRKLGENERAVKCFKLVLETAGKDTDTLCALGYVYLRMNRIGKAIDSLHGSLALCPSNQTAQELLKQALEVNLLTALDDNHPLMVSSQIRQQSSSLENRKRTANKLDAHAMAKRLKHGQNSSDDELYDGDSMELEYTSMQ</sequence>
<dbReference type="GO" id="GO:0016567">
    <property type="term" value="P:protein ubiquitination"/>
    <property type="evidence" value="ECO:0007669"/>
    <property type="project" value="EnsemblFungi"/>
</dbReference>
<dbReference type="Pfam" id="PF13181">
    <property type="entry name" value="TPR_8"/>
    <property type="match status" value="1"/>
</dbReference>
<keyword evidence="4" id="KW-0833">Ubl conjugation pathway</keyword>
<dbReference type="InterPro" id="IPR019734">
    <property type="entry name" value="TPR_rpt"/>
</dbReference>
<keyword evidence="10" id="KW-1185">Reference proteome</keyword>
<accession>A0A0C7N9R5</accession>
<evidence type="ECO:0000256" key="3">
    <source>
        <dbReference type="ARBA" id="ARBA00022776"/>
    </source>
</evidence>
<dbReference type="GO" id="GO:0045842">
    <property type="term" value="P:positive regulation of mitotic metaphase/anaphase transition"/>
    <property type="evidence" value="ECO:0007669"/>
    <property type="project" value="TreeGrafter"/>
</dbReference>
<organism evidence="9 10">
    <name type="scientific">Lachancea lanzarotensis</name>
    <dbReference type="NCBI Taxonomy" id="1245769"/>
    <lineage>
        <taxon>Eukaryota</taxon>
        <taxon>Fungi</taxon>
        <taxon>Dikarya</taxon>
        <taxon>Ascomycota</taxon>
        <taxon>Saccharomycotina</taxon>
        <taxon>Saccharomycetes</taxon>
        <taxon>Saccharomycetales</taxon>
        <taxon>Saccharomycetaceae</taxon>
        <taxon>Lachancea</taxon>
    </lineage>
</organism>
<evidence type="ECO:0000256" key="8">
    <source>
        <dbReference type="SAM" id="MobiDB-lite"/>
    </source>
</evidence>
<dbReference type="SUPFAM" id="SSF48452">
    <property type="entry name" value="TPR-like"/>
    <property type="match status" value="2"/>
</dbReference>
<feature type="region of interest" description="Disordered" evidence="8">
    <location>
        <begin position="27"/>
        <end position="77"/>
    </location>
</feature>
<dbReference type="GO" id="GO:0005680">
    <property type="term" value="C:anaphase-promoting complex"/>
    <property type="evidence" value="ECO:0007669"/>
    <property type="project" value="EnsemblFungi"/>
</dbReference>
<dbReference type="GO" id="GO:0051301">
    <property type="term" value="P:cell division"/>
    <property type="evidence" value="ECO:0007669"/>
    <property type="project" value="UniProtKB-KW"/>
</dbReference>
<dbReference type="AlphaFoldDB" id="A0A0C7N9R5"/>
<evidence type="ECO:0000256" key="7">
    <source>
        <dbReference type="PROSITE-ProRule" id="PRU00339"/>
    </source>
</evidence>
<evidence type="ECO:0000313" key="9">
    <source>
        <dbReference type="EMBL" id="CEP62203.1"/>
    </source>
</evidence>
<name>A0A0C7N9R5_9SACH</name>
<dbReference type="GO" id="GO:0005829">
    <property type="term" value="C:cytosol"/>
    <property type="evidence" value="ECO:0007669"/>
    <property type="project" value="EnsemblFungi"/>
</dbReference>
<dbReference type="GeneID" id="34685659"/>
<dbReference type="GO" id="GO:0061630">
    <property type="term" value="F:ubiquitin protein ligase activity"/>
    <property type="evidence" value="ECO:0007669"/>
    <property type="project" value="EnsemblFungi"/>
</dbReference>
<evidence type="ECO:0000256" key="6">
    <source>
        <dbReference type="ARBA" id="ARBA00023306"/>
    </source>
</evidence>
<feature type="compositionally biased region" description="Acidic residues" evidence="8">
    <location>
        <begin position="734"/>
        <end position="745"/>
    </location>
</feature>
<dbReference type="GO" id="GO:0031145">
    <property type="term" value="P:anaphase-promoting complex-dependent catabolic process"/>
    <property type="evidence" value="ECO:0007669"/>
    <property type="project" value="EnsemblFungi"/>
</dbReference>
<keyword evidence="3" id="KW-0498">Mitosis</keyword>
<feature type="repeat" description="TPR" evidence="7">
    <location>
        <begin position="460"/>
        <end position="493"/>
    </location>
</feature>
<dbReference type="PANTHER" id="PTHR12558">
    <property type="entry name" value="CELL DIVISION CYCLE 16,23,27"/>
    <property type="match status" value="1"/>
</dbReference>
<dbReference type="InterPro" id="IPR011990">
    <property type="entry name" value="TPR-like_helical_dom_sf"/>
</dbReference>
<evidence type="ECO:0000256" key="4">
    <source>
        <dbReference type="ARBA" id="ARBA00022786"/>
    </source>
</evidence>
<dbReference type="STRING" id="1245769.A0A0C7N9R5"/>
<evidence type="ECO:0000313" key="10">
    <source>
        <dbReference type="Proteomes" id="UP000054304"/>
    </source>
</evidence>
<dbReference type="SMART" id="SM00028">
    <property type="entry name" value="TPR"/>
    <property type="match status" value="7"/>
</dbReference>
<feature type="repeat" description="TPR" evidence="7">
    <location>
        <begin position="494"/>
        <end position="527"/>
    </location>
</feature>
<dbReference type="GO" id="GO:0032297">
    <property type="term" value="P:negative regulation of DNA-templated DNA replication initiation"/>
    <property type="evidence" value="ECO:0007669"/>
    <property type="project" value="EnsemblFungi"/>
</dbReference>
<feature type="repeat" description="TPR" evidence="7">
    <location>
        <begin position="637"/>
        <end position="670"/>
    </location>
</feature>
<dbReference type="PROSITE" id="PS50005">
    <property type="entry name" value="TPR"/>
    <property type="match status" value="4"/>
</dbReference>
<evidence type="ECO:0000256" key="1">
    <source>
        <dbReference type="ARBA" id="ARBA00022618"/>
    </source>
</evidence>
<dbReference type="Pfam" id="PF13176">
    <property type="entry name" value="TPR_7"/>
    <property type="match status" value="1"/>
</dbReference>
<reference evidence="9 10" key="1">
    <citation type="submission" date="2014-12" db="EMBL/GenBank/DDBJ databases">
        <authorList>
            <person name="Neuveglise Cecile"/>
        </authorList>
    </citation>
    <scope>NUCLEOTIDE SEQUENCE [LARGE SCALE GENOMIC DNA]</scope>
    <source>
        <strain evidence="9 10">CBS 12615</strain>
    </source>
</reference>
<dbReference type="Pfam" id="PF12895">
    <property type="entry name" value="ANAPC3"/>
    <property type="match status" value="1"/>
</dbReference>
<evidence type="ECO:0000256" key="2">
    <source>
        <dbReference type="ARBA" id="ARBA00022737"/>
    </source>
</evidence>
<keyword evidence="1" id="KW-0132">Cell division</keyword>
<proteinExistence type="predicted"/>
<keyword evidence="6" id="KW-0131">Cell cycle</keyword>
<protein>
    <submittedName>
        <fullName evidence="9">LALA0S04e10176g1_1</fullName>
    </submittedName>
</protein>
<dbReference type="PANTHER" id="PTHR12558:SF9">
    <property type="entry name" value="CELL DIVISION CYCLE PROTEIN 16 HOMOLOG"/>
    <property type="match status" value="1"/>
</dbReference>
<dbReference type="OrthoDB" id="10006270at2759"/>
<feature type="repeat" description="TPR" evidence="7">
    <location>
        <begin position="288"/>
        <end position="321"/>
    </location>
</feature>
<keyword evidence="5 7" id="KW-0802">TPR repeat</keyword>
<dbReference type="Gene3D" id="1.25.40.10">
    <property type="entry name" value="Tetratricopeptide repeat domain"/>
    <property type="match status" value="1"/>
</dbReference>
<dbReference type="HOGENOM" id="CLU_011751_4_0_1"/>
<feature type="compositionally biased region" description="Polar residues" evidence="8">
    <location>
        <begin position="27"/>
        <end position="65"/>
    </location>
</feature>
<gene>
    <name evidence="9" type="ORF">LALA0_S04e10176g</name>
</gene>
<feature type="region of interest" description="Disordered" evidence="8">
    <location>
        <begin position="726"/>
        <end position="752"/>
    </location>
</feature>
<dbReference type="RefSeq" id="XP_022628433.1">
    <property type="nucleotide sequence ID" value="XM_022773027.1"/>
</dbReference>
<dbReference type="EMBL" id="LN736363">
    <property type="protein sequence ID" value="CEP62203.1"/>
    <property type="molecule type" value="Genomic_DNA"/>
</dbReference>